<dbReference type="Proteomes" id="UP000198892">
    <property type="component" value="Unassembled WGS sequence"/>
</dbReference>
<feature type="chain" id="PRO_5011521902" evidence="2">
    <location>
        <begin position="24"/>
        <end position="614"/>
    </location>
</feature>
<feature type="region of interest" description="Disordered" evidence="1">
    <location>
        <begin position="33"/>
        <end position="202"/>
    </location>
</feature>
<dbReference type="STRING" id="1884432.SAMN05518683_11159"/>
<proteinExistence type="predicted"/>
<dbReference type="EMBL" id="FOXD01000011">
    <property type="protein sequence ID" value="SFP85541.1"/>
    <property type="molecule type" value="Genomic_DNA"/>
</dbReference>
<feature type="signal peptide" evidence="2">
    <location>
        <begin position="1"/>
        <end position="23"/>
    </location>
</feature>
<keyword evidence="2" id="KW-0732">Signal</keyword>
<feature type="compositionally biased region" description="Gly residues" evidence="1">
    <location>
        <begin position="58"/>
        <end position="81"/>
    </location>
</feature>
<accession>A0A1I5TRK9</accession>
<protein>
    <submittedName>
        <fullName evidence="3">Uncharacterized protein</fullName>
    </submittedName>
</protein>
<dbReference type="RefSeq" id="WP_093337424.1">
    <property type="nucleotide sequence ID" value="NZ_FOXD01000011.1"/>
</dbReference>
<name>A0A1I5TRK9_9BACI</name>
<feature type="compositionally biased region" description="Low complexity" evidence="1">
    <location>
        <begin position="99"/>
        <end position="122"/>
    </location>
</feature>
<dbReference type="OrthoDB" id="9821167at2"/>
<reference evidence="4" key="1">
    <citation type="submission" date="2016-10" db="EMBL/GenBank/DDBJ databases">
        <authorList>
            <person name="Varghese N."/>
            <person name="Submissions S."/>
        </authorList>
    </citation>
    <scope>NUCLEOTIDE SEQUENCE [LARGE SCALE GENOMIC DNA]</scope>
    <source>
        <strain evidence="4">S7</strain>
    </source>
</reference>
<evidence type="ECO:0000256" key="2">
    <source>
        <dbReference type="SAM" id="SignalP"/>
    </source>
</evidence>
<evidence type="ECO:0000256" key="1">
    <source>
        <dbReference type="SAM" id="MobiDB-lite"/>
    </source>
</evidence>
<organism evidence="3 4">
    <name type="scientific">Salibacterium halotolerans</name>
    <dbReference type="NCBI Taxonomy" id="1884432"/>
    <lineage>
        <taxon>Bacteria</taxon>
        <taxon>Bacillati</taxon>
        <taxon>Bacillota</taxon>
        <taxon>Bacilli</taxon>
        <taxon>Bacillales</taxon>
        <taxon>Bacillaceae</taxon>
    </lineage>
</organism>
<evidence type="ECO:0000313" key="3">
    <source>
        <dbReference type="EMBL" id="SFP85541.1"/>
    </source>
</evidence>
<sequence>MKQLRTVLALFLAVFLAVQPAAGSASLLLLSASAEEDEEDRDPPVPKIDQSDESYNSGNGGGHGMPGSGSGGGDGNGGTTGGSNTDPEGTGGGTDTDGNDSSGSSGEDSTNNDGSSSGNGNDAGDRDEESGTSEKDNSGEDNTNNDGGSSGDKNDTGNSDEDSSASGEDSSGAEENGTEGSDESTRNPGASESRGDTGQFKNILNDVKNGDEVLGSLNNLRDGKAKGKNITSLAFALAGTRDTDSEAYSRTVSTLQNSLTARQYQQLVNEFGIQQNMKEKNYLTRQLALIGDNGLAKEFSEKLNVYEIEARSGRIHAGLFNGLLDKPVNMAGNGLKALTKGALNELDEHVEAAGMMVNNVSERLHKMADAGAAKTEQSLKYADAKREAARGNKWNNMKAVATEWTNKGLTETLTAASKGFSRMSQFGEAVENSNTGKAVGDMLKSGRQAVGNAWNSTANVINKAMDSEVGKKVRNLASSPVGKIAGGALSGLSLYDGYKKVTSGDGWQDTVSGYADIASGGLGLAAVAATTVFTGTAAAAAAPLLATGAAAAGIVSLGVMYGPKLVKGVSGLAKNSWNAAKNAVGNAASAAKDAAKNVGESIASGVSSIFGGSS</sequence>
<keyword evidence="4" id="KW-1185">Reference proteome</keyword>
<gene>
    <name evidence="3" type="ORF">SAMN05518683_11159</name>
</gene>
<evidence type="ECO:0000313" key="4">
    <source>
        <dbReference type="Proteomes" id="UP000198892"/>
    </source>
</evidence>
<dbReference type="AlphaFoldDB" id="A0A1I5TRK9"/>
<feature type="compositionally biased region" description="Low complexity" evidence="1">
    <location>
        <begin position="164"/>
        <end position="175"/>
    </location>
</feature>